<comment type="similarity">
    <text evidence="1">Belongs to the bacterial solute-binding protein 1 family.</text>
</comment>
<dbReference type="PANTHER" id="PTHR43649:SF34">
    <property type="entry name" value="ABC TRANSPORTER PERIPLASMIC-BINDING PROTEIN YCJN-RELATED"/>
    <property type="match status" value="1"/>
</dbReference>
<dbReference type="EMBL" id="MHIP01000017">
    <property type="protein sequence ID" value="OGY55043.1"/>
    <property type="molecule type" value="Genomic_DNA"/>
</dbReference>
<reference evidence="4 5" key="1">
    <citation type="journal article" date="2016" name="Nat. Commun.">
        <title>Thousands of microbial genomes shed light on interconnected biogeochemical processes in an aquifer system.</title>
        <authorList>
            <person name="Anantharaman K."/>
            <person name="Brown C.T."/>
            <person name="Hug L.A."/>
            <person name="Sharon I."/>
            <person name="Castelle C.J."/>
            <person name="Probst A.J."/>
            <person name="Thomas B.C."/>
            <person name="Singh A."/>
            <person name="Wilkins M.J."/>
            <person name="Karaoz U."/>
            <person name="Brodie E.L."/>
            <person name="Williams K.H."/>
            <person name="Hubbard S.S."/>
            <person name="Banfield J.F."/>
        </authorList>
    </citation>
    <scope>NUCLEOTIDE SEQUENCE [LARGE SCALE GENOMIC DNA]</scope>
</reference>
<evidence type="ECO:0000256" key="2">
    <source>
        <dbReference type="ARBA" id="ARBA00022448"/>
    </source>
</evidence>
<dbReference type="Pfam" id="PF01547">
    <property type="entry name" value="SBP_bac_1"/>
    <property type="match status" value="1"/>
</dbReference>
<dbReference type="AlphaFoldDB" id="A0A1G1YRS8"/>
<dbReference type="Gene3D" id="3.40.190.10">
    <property type="entry name" value="Periplasmic binding protein-like II"/>
    <property type="match status" value="1"/>
</dbReference>
<proteinExistence type="inferred from homology"/>
<evidence type="ECO:0008006" key="6">
    <source>
        <dbReference type="Google" id="ProtNLM"/>
    </source>
</evidence>
<dbReference type="SUPFAM" id="SSF53850">
    <property type="entry name" value="Periplasmic binding protein-like II"/>
    <property type="match status" value="1"/>
</dbReference>
<evidence type="ECO:0000256" key="3">
    <source>
        <dbReference type="ARBA" id="ARBA00022729"/>
    </source>
</evidence>
<organism evidence="4 5">
    <name type="scientific">Candidatus Buchananbacteria bacterium RIFCSPLOWO2_01_FULL_46_12</name>
    <dbReference type="NCBI Taxonomy" id="1797546"/>
    <lineage>
        <taxon>Bacteria</taxon>
        <taxon>Candidatus Buchananiibacteriota</taxon>
    </lineage>
</organism>
<dbReference type="InterPro" id="IPR006059">
    <property type="entry name" value="SBP"/>
</dbReference>
<keyword evidence="2" id="KW-0813">Transport</keyword>
<sequence length="458" mass="51507">MTKSLKTKIWLLGLTLILVTTTGFRCSFITPGQKDLLEPITLNWWGTFDDKSNFSEIIADYTLVHPNIKIEYRKLRTEEFEQELLDALAEDRGPDIITLHNTWVSRYLSKLEPLPATTKLAYQVTKKSLGIKQETLIEVRESPTITVGQLKNNFIDVVFADVTREAKIYGLPLSIDTLVMLYNKDLFNNAGIPLPPANWSELQEYVKRLTFQDSEGKITQSGVAMGTAQNIEHNFDILSLLMVQNGAAMTIDKAVTFHSVPPGGDKTYNPGPEALRFYTDFATPTKEVYTWDQSMPNSLDAFSQGKVGITFGYQSDIPYIEARRQGKLNYGLAKMPQIPGRPEINYASYWVQTVAKKSKNINEAWDFIQFMSQPGEAKKYLAATGRPTALRALIEEQLASDQLNIFADQLLTSLSWYKGLDSQAAQNAFAEMIDTVILNEIGFDKAAELAARKIQQTL</sequence>
<dbReference type="GO" id="GO:0055085">
    <property type="term" value="P:transmembrane transport"/>
    <property type="evidence" value="ECO:0007669"/>
    <property type="project" value="InterPro"/>
</dbReference>
<comment type="caution">
    <text evidence="4">The sequence shown here is derived from an EMBL/GenBank/DDBJ whole genome shotgun (WGS) entry which is preliminary data.</text>
</comment>
<dbReference type="InterPro" id="IPR006061">
    <property type="entry name" value="SBP_1_CS"/>
</dbReference>
<gene>
    <name evidence="4" type="ORF">A3A24_02475</name>
</gene>
<evidence type="ECO:0000313" key="4">
    <source>
        <dbReference type="EMBL" id="OGY55043.1"/>
    </source>
</evidence>
<dbReference type="PROSITE" id="PS01037">
    <property type="entry name" value="SBP_BACTERIAL_1"/>
    <property type="match status" value="1"/>
</dbReference>
<protein>
    <recommendedName>
        <fullName evidence="6">ABC transporter substrate-binding protein</fullName>
    </recommendedName>
</protein>
<evidence type="ECO:0000256" key="1">
    <source>
        <dbReference type="ARBA" id="ARBA00008520"/>
    </source>
</evidence>
<dbReference type="InterPro" id="IPR050490">
    <property type="entry name" value="Bact_solute-bd_prot1"/>
</dbReference>
<dbReference type="Proteomes" id="UP000176512">
    <property type="component" value="Unassembled WGS sequence"/>
</dbReference>
<keyword evidence="3" id="KW-0732">Signal</keyword>
<evidence type="ECO:0000313" key="5">
    <source>
        <dbReference type="Proteomes" id="UP000176512"/>
    </source>
</evidence>
<name>A0A1G1YRS8_9BACT</name>
<accession>A0A1G1YRS8</accession>
<dbReference type="PANTHER" id="PTHR43649">
    <property type="entry name" value="ARABINOSE-BINDING PROTEIN-RELATED"/>
    <property type="match status" value="1"/>
</dbReference>